<evidence type="ECO:0000256" key="1">
    <source>
        <dbReference type="SAM" id="SignalP"/>
    </source>
</evidence>
<feature type="domain" description="AsmA" evidence="2">
    <location>
        <begin position="303"/>
        <end position="508"/>
    </location>
</feature>
<dbReference type="KEGG" id="mico:GDR74_08285"/>
<accession>A0A5P9JVU8</accession>
<feature type="signal peptide" evidence="1">
    <location>
        <begin position="1"/>
        <end position="22"/>
    </location>
</feature>
<keyword evidence="1" id="KW-0732">Signal</keyword>
<reference evidence="3 4" key="1">
    <citation type="submission" date="2019-10" db="EMBL/GenBank/DDBJ databases">
        <title>Isolation, Identification of Microvirga thermotolerans HR1, a novel thermophilic bacterium and Comparative Genomics of the genus Microvirga.</title>
        <authorList>
            <person name="Li J."/>
            <person name="Zhang W."/>
            <person name="Lin M."/>
            <person name="Wang J."/>
        </authorList>
    </citation>
    <scope>NUCLEOTIDE SEQUENCE [LARGE SCALE GENOMIC DNA]</scope>
    <source>
        <strain evidence="3 4">HR1</strain>
    </source>
</reference>
<keyword evidence="4" id="KW-1185">Reference proteome</keyword>
<dbReference type="InterPro" id="IPR007844">
    <property type="entry name" value="AsmA"/>
</dbReference>
<evidence type="ECO:0000259" key="2">
    <source>
        <dbReference type="Pfam" id="PF05170"/>
    </source>
</evidence>
<dbReference type="Proteomes" id="UP000325614">
    <property type="component" value="Chromosome"/>
</dbReference>
<dbReference type="GO" id="GO:0090313">
    <property type="term" value="P:regulation of protein targeting to membrane"/>
    <property type="evidence" value="ECO:0007669"/>
    <property type="project" value="TreeGrafter"/>
</dbReference>
<gene>
    <name evidence="3" type="ORF">GDR74_08285</name>
</gene>
<sequence length="597" mass="63189">MSRRLVLFIALATLALLGAASAPWTLSPGGLAAAVTEHLQGRYGLSVAVSGRSTFALLPTPRVKFEEVTLSYPKHSLKAEGATLRGELRILPLFMGRIELSEIALNDARITAAAAALRGIDWARLFRDRMGETHARRLIVAASSIRWTDLPASGLSDLNLLVNWNGVGEPLHAVGSAVWRGERVAVDRASFDPVRLASDQLSPLALTLSVPAGRLSIQGEAQIGDDPRFTGQSLLSAASMRDFLRWSGIGLPFGSLMQAVAIEGDLSVNRRRISWPSVTVTLGSDTLEGTLAVRLDAERPVIAGTLAAERLNLSDFVQPLAQARAGSGSWSEEAINLTQVTGNDLDLRLSAMKAQLGRLHLGDMAASILVRPGRIEASLGRADFHEGTLKGRLALIAFEKGVDVKSQGLFDGVNIASFLSEIGQPRWITGSAQGQFALEGAGATPAEVVRQAQGRSTVTVKEGELVGIALNDAVKRVEKRPLSASLSWKGGRTPFDQVQAQLAISGGIGEIVDSRISTPTLSTSLHGKVSLPERGISMKVEVSPLTPSPPLAPAIVFDVSGGWDDIAITPDARSLIERSGAARPLLGVESAPFATAQ</sequence>
<evidence type="ECO:0000313" key="4">
    <source>
        <dbReference type="Proteomes" id="UP000325614"/>
    </source>
</evidence>
<dbReference type="GO" id="GO:0005886">
    <property type="term" value="C:plasma membrane"/>
    <property type="evidence" value="ECO:0007669"/>
    <property type="project" value="TreeGrafter"/>
</dbReference>
<dbReference type="EMBL" id="CP045423">
    <property type="protein sequence ID" value="QFU16221.1"/>
    <property type="molecule type" value="Genomic_DNA"/>
</dbReference>
<dbReference type="PANTHER" id="PTHR30441:SF4">
    <property type="entry name" value="PROTEIN ASMA"/>
    <property type="match status" value="1"/>
</dbReference>
<dbReference type="Pfam" id="PF05170">
    <property type="entry name" value="AsmA"/>
    <property type="match status" value="1"/>
</dbReference>
<name>A0A5P9JVU8_9HYPH</name>
<protein>
    <submittedName>
        <fullName evidence="3">AsmA family protein</fullName>
    </submittedName>
</protein>
<dbReference type="RefSeq" id="WP_152585865.1">
    <property type="nucleotide sequence ID" value="NZ_CP045423.1"/>
</dbReference>
<dbReference type="AlphaFoldDB" id="A0A5P9JVU8"/>
<dbReference type="PANTHER" id="PTHR30441">
    <property type="entry name" value="DUF748 DOMAIN-CONTAINING PROTEIN"/>
    <property type="match status" value="1"/>
</dbReference>
<evidence type="ECO:0000313" key="3">
    <source>
        <dbReference type="EMBL" id="QFU16221.1"/>
    </source>
</evidence>
<dbReference type="InterPro" id="IPR052894">
    <property type="entry name" value="AsmA-related"/>
</dbReference>
<organism evidence="3 4">
    <name type="scientific">Microvirga thermotolerans</name>
    <dbReference type="NCBI Taxonomy" id="2651334"/>
    <lineage>
        <taxon>Bacteria</taxon>
        <taxon>Pseudomonadati</taxon>
        <taxon>Pseudomonadota</taxon>
        <taxon>Alphaproteobacteria</taxon>
        <taxon>Hyphomicrobiales</taxon>
        <taxon>Methylobacteriaceae</taxon>
        <taxon>Microvirga</taxon>
    </lineage>
</organism>
<proteinExistence type="predicted"/>
<feature type="chain" id="PRO_5025041880" evidence="1">
    <location>
        <begin position="23"/>
        <end position="597"/>
    </location>
</feature>